<sequence length="149" mass="16624">MKSFSQKVNLRGTLCEILVLVVMLCIPALAYSKRAPLPDQVISAKSIYLDNQSGDSAVLDTATEEFTKWGRFTITNSKDDADLVAVFTHKLGIDKWGNASFIVMDVFIKGHSEDVLETKNAVKLITAPRLRTQACIADFKKRLEPKVRH</sequence>
<evidence type="ECO:0000313" key="2">
    <source>
        <dbReference type="EMBL" id="NYF80222.1"/>
    </source>
</evidence>
<dbReference type="Proteomes" id="UP000589520">
    <property type="component" value="Unassembled WGS sequence"/>
</dbReference>
<protein>
    <submittedName>
        <fullName evidence="2">Uncharacterized protein</fullName>
    </submittedName>
</protein>
<name>A0A7Y9PI31_9BACT</name>
<keyword evidence="1" id="KW-0812">Transmembrane</keyword>
<gene>
    <name evidence="2" type="ORF">HDF17_002542</name>
</gene>
<keyword evidence="3" id="KW-1185">Reference proteome</keyword>
<dbReference type="RefSeq" id="WP_179491470.1">
    <property type="nucleotide sequence ID" value="NZ_JACCCW010000002.1"/>
</dbReference>
<organism evidence="2 3">
    <name type="scientific">Granulicella arctica</name>
    <dbReference type="NCBI Taxonomy" id="940613"/>
    <lineage>
        <taxon>Bacteria</taxon>
        <taxon>Pseudomonadati</taxon>
        <taxon>Acidobacteriota</taxon>
        <taxon>Terriglobia</taxon>
        <taxon>Terriglobales</taxon>
        <taxon>Acidobacteriaceae</taxon>
        <taxon>Granulicella</taxon>
    </lineage>
</organism>
<evidence type="ECO:0000313" key="3">
    <source>
        <dbReference type="Proteomes" id="UP000589520"/>
    </source>
</evidence>
<feature type="transmembrane region" description="Helical" evidence="1">
    <location>
        <begin position="12"/>
        <end position="31"/>
    </location>
</feature>
<dbReference type="EMBL" id="JACCCW010000002">
    <property type="protein sequence ID" value="NYF80222.1"/>
    <property type="molecule type" value="Genomic_DNA"/>
</dbReference>
<dbReference type="AlphaFoldDB" id="A0A7Y9PI31"/>
<reference evidence="2 3" key="1">
    <citation type="submission" date="2020-07" db="EMBL/GenBank/DDBJ databases">
        <title>Genomic Encyclopedia of Type Strains, Phase IV (KMG-V): Genome sequencing to study the core and pangenomes of soil and plant-associated prokaryotes.</title>
        <authorList>
            <person name="Whitman W."/>
        </authorList>
    </citation>
    <scope>NUCLEOTIDE SEQUENCE [LARGE SCALE GENOMIC DNA]</scope>
    <source>
        <strain evidence="2 3">X4EP2</strain>
    </source>
</reference>
<keyword evidence="1" id="KW-0472">Membrane</keyword>
<comment type="caution">
    <text evidence="2">The sequence shown here is derived from an EMBL/GenBank/DDBJ whole genome shotgun (WGS) entry which is preliminary data.</text>
</comment>
<evidence type="ECO:0000256" key="1">
    <source>
        <dbReference type="SAM" id="Phobius"/>
    </source>
</evidence>
<keyword evidence="1" id="KW-1133">Transmembrane helix</keyword>
<accession>A0A7Y9PI31</accession>
<proteinExistence type="predicted"/>